<evidence type="ECO:0000313" key="3">
    <source>
        <dbReference type="EMBL" id="QEO18148.1"/>
    </source>
</evidence>
<dbReference type="SMART" id="SM00829">
    <property type="entry name" value="PKS_ER"/>
    <property type="match status" value="1"/>
</dbReference>
<dbReference type="Proteomes" id="UP000324536">
    <property type="component" value="Chromosome"/>
</dbReference>
<dbReference type="Pfam" id="PF08240">
    <property type="entry name" value="ADH_N"/>
    <property type="match status" value="1"/>
</dbReference>
<feature type="domain" description="Enoyl reductase (ER)" evidence="2">
    <location>
        <begin position="10"/>
        <end position="319"/>
    </location>
</feature>
<dbReference type="RefSeq" id="WP_149279811.1">
    <property type="nucleotide sequence ID" value="NZ_CP043506.1"/>
</dbReference>
<organism evidence="3 4">
    <name type="scientific">Acetobacter vaccinii</name>
    <dbReference type="NCBI Taxonomy" id="2592655"/>
    <lineage>
        <taxon>Bacteria</taxon>
        <taxon>Pseudomonadati</taxon>
        <taxon>Pseudomonadota</taxon>
        <taxon>Alphaproteobacteria</taxon>
        <taxon>Acetobacterales</taxon>
        <taxon>Acetobacteraceae</taxon>
        <taxon>Acetobacter</taxon>
    </lineage>
</organism>
<keyword evidence="4" id="KW-1185">Reference proteome</keyword>
<proteinExistence type="predicted"/>
<dbReference type="Gene3D" id="3.90.180.10">
    <property type="entry name" value="Medium-chain alcohol dehydrogenases, catalytic domain"/>
    <property type="match status" value="1"/>
</dbReference>
<dbReference type="EMBL" id="CP043506">
    <property type="protein sequence ID" value="QEO18148.1"/>
    <property type="molecule type" value="Genomic_DNA"/>
</dbReference>
<dbReference type="InterPro" id="IPR013149">
    <property type="entry name" value="ADH-like_C"/>
</dbReference>
<protein>
    <submittedName>
        <fullName evidence="3">Zinc-binding alcohol dehydrogenase family protein</fullName>
    </submittedName>
</protein>
<dbReference type="GO" id="GO:0016491">
    <property type="term" value="F:oxidoreductase activity"/>
    <property type="evidence" value="ECO:0007669"/>
    <property type="project" value="InterPro"/>
</dbReference>
<dbReference type="InterPro" id="IPR013154">
    <property type="entry name" value="ADH-like_N"/>
</dbReference>
<evidence type="ECO:0000259" key="2">
    <source>
        <dbReference type="SMART" id="SM00829"/>
    </source>
</evidence>
<dbReference type="SUPFAM" id="SSF51735">
    <property type="entry name" value="NAD(P)-binding Rossmann-fold domains"/>
    <property type="match status" value="1"/>
</dbReference>
<dbReference type="PANTHER" id="PTHR44154">
    <property type="entry name" value="QUINONE OXIDOREDUCTASE"/>
    <property type="match status" value="1"/>
</dbReference>
<dbReference type="InterPro" id="IPR051603">
    <property type="entry name" value="Zinc-ADH_QOR/CCCR"/>
</dbReference>
<dbReference type="Pfam" id="PF00107">
    <property type="entry name" value="ADH_zinc_N"/>
    <property type="match status" value="1"/>
</dbReference>
<evidence type="ECO:0000256" key="1">
    <source>
        <dbReference type="ARBA" id="ARBA00022857"/>
    </source>
</evidence>
<accession>A0A5C1YRA7</accession>
<keyword evidence="1" id="KW-0521">NADP</keyword>
<dbReference type="SUPFAM" id="SSF50129">
    <property type="entry name" value="GroES-like"/>
    <property type="match status" value="1"/>
</dbReference>
<evidence type="ECO:0000313" key="4">
    <source>
        <dbReference type="Proteomes" id="UP000324536"/>
    </source>
</evidence>
<sequence>MKALVCASFGTAPSMAIEERPTPLPRPGYTLIKMHAATVNQLSGQIRRGLFNKAKVPLVLSNDGAGTVEDSDLFQSGTRVAIYGGGQLGITEDGLQQEYVSVKNSHVFELPDTISLDEGAALPINYVTAYQAVTRVGRIEVGQTVLISGAAGAVGHALIQLSRVLRAKPVAVVSNSLKAEAARKSGAAAVVDLSIEILSDVVSSLTAGQGADLAFDPVGGPLLRELIKSVRERGSVVSIGFAGGAEACLDLAEIVVHEKRLLGYDAWLETDEAVSDAFSIIRFFVEKDAVRPVIDSAWTLEEFEQAYKRLASRQAMVAILLKA</sequence>
<dbReference type="InterPro" id="IPR011032">
    <property type="entry name" value="GroES-like_sf"/>
</dbReference>
<reference evidence="3 4" key="1">
    <citation type="submission" date="2019-09" db="EMBL/GenBank/DDBJ databases">
        <title>Genome sequencing of strain KACC 21233.</title>
        <authorList>
            <person name="Heo J."/>
            <person name="Kim S.-J."/>
            <person name="Kim J.-S."/>
            <person name="Hong S.-B."/>
            <person name="Kwon S.-W."/>
        </authorList>
    </citation>
    <scope>NUCLEOTIDE SEQUENCE [LARGE SCALE GENOMIC DNA]</scope>
    <source>
        <strain evidence="3 4">KACC 21233</strain>
    </source>
</reference>
<dbReference type="PANTHER" id="PTHR44154:SF1">
    <property type="entry name" value="QUINONE OXIDOREDUCTASE"/>
    <property type="match status" value="1"/>
</dbReference>
<dbReference type="Gene3D" id="3.40.50.720">
    <property type="entry name" value="NAD(P)-binding Rossmann-like Domain"/>
    <property type="match status" value="1"/>
</dbReference>
<dbReference type="AlphaFoldDB" id="A0A5C1YRA7"/>
<dbReference type="InterPro" id="IPR036291">
    <property type="entry name" value="NAD(P)-bd_dom_sf"/>
</dbReference>
<gene>
    <name evidence="3" type="ORF">FLP30_10745</name>
</gene>
<dbReference type="OrthoDB" id="9805883at2"/>
<dbReference type="InterPro" id="IPR020843">
    <property type="entry name" value="ER"/>
</dbReference>
<name>A0A5C1YRA7_9PROT</name>
<dbReference type="KEGG" id="acek:FLP30_10745"/>